<dbReference type="Proteomes" id="UP000708208">
    <property type="component" value="Unassembled WGS sequence"/>
</dbReference>
<keyword evidence="2" id="KW-1185">Reference proteome</keyword>
<protein>
    <submittedName>
        <fullName evidence="1">Uncharacterized protein</fullName>
    </submittedName>
</protein>
<name>A0A8J2JG25_9HEXA</name>
<sequence length="297" mass="34517">MRKQLKELHDDLQKIKLTLFLNQNRDTLDTRILKCAAELSHASETGAMKYWRDLQIYLATFDQAKHIASKVIQKVDLEPKENVLPLINFVQNMHVPQAYSSLVKKMKDSNHFYETSETALLAENIKNICGTEQTVFKTLPPALRHITANIVTLRNQWNNGYLYYQSEPHNFFTWFSPHKHRNHYDGLPASRKPRGHWEFNLVDDKVQIINALNGDILMDSKTLFLVELVNDEEIQLKVHTSRNSKIIGKYLVGKARNRGEQFTQIAFFNKNETTVDQLKWSAQAVEPRPMPDLVQKC</sequence>
<comment type="caution">
    <text evidence="1">The sequence shown here is derived from an EMBL/GenBank/DDBJ whole genome shotgun (WGS) entry which is preliminary data.</text>
</comment>
<accession>A0A8J2JG25</accession>
<evidence type="ECO:0000313" key="2">
    <source>
        <dbReference type="Proteomes" id="UP000708208"/>
    </source>
</evidence>
<dbReference type="AlphaFoldDB" id="A0A8J2JG25"/>
<proteinExistence type="predicted"/>
<organism evidence="1 2">
    <name type="scientific">Allacma fusca</name>
    <dbReference type="NCBI Taxonomy" id="39272"/>
    <lineage>
        <taxon>Eukaryota</taxon>
        <taxon>Metazoa</taxon>
        <taxon>Ecdysozoa</taxon>
        <taxon>Arthropoda</taxon>
        <taxon>Hexapoda</taxon>
        <taxon>Collembola</taxon>
        <taxon>Symphypleona</taxon>
        <taxon>Sminthuridae</taxon>
        <taxon>Allacma</taxon>
    </lineage>
</organism>
<gene>
    <name evidence="1" type="ORF">AFUS01_LOCUS7551</name>
</gene>
<dbReference type="EMBL" id="CAJVCH010051117">
    <property type="protein sequence ID" value="CAG7718132.1"/>
    <property type="molecule type" value="Genomic_DNA"/>
</dbReference>
<reference evidence="1" key="1">
    <citation type="submission" date="2021-06" db="EMBL/GenBank/DDBJ databases">
        <authorList>
            <person name="Hodson N. C."/>
            <person name="Mongue J. A."/>
            <person name="Jaron S. K."/>
        </authorList>
    </citation>
    <scope>NUCLEOTIDE SEQUENCE</scope>
</reference>
<evidence type="ECO:0000313" key="1">
    <source>
        <dbReference type="EMBL" id="CAG7718132.1"/>
    </source>
</evidence>